<reference evidence="2 3" key="1">
    <citation type="journal article" date="2018" name="Syst. Appl. Microbiol.">
        <title>Abditibacterium utsteinense sp. nov., the first cultivated member of candidate phylum FBP, isolated from ice-free Antarctic soil samples.</title>
        <authorList>
            <person name="Tahon G."/>
            <person name="Tytgat B."/>
            <person name="Lebbe L."/>
            <person name="Carlier A."/>
            <person name="Willems A."/>
        </authorList>
    </citation>
    <scope>NUCLEOTIDE SEQUENCE [LARGE SCALE GENOMIC DNA]</scope>
    <source>
        <strain evidence="2 3">LMG 29911</strain>
    </source>
</reference>
<gene>
    <name evidence="2" type="ORF">B1R32_10249</name>
</gene>
<keyword evidence="1" id="KW-0472">Membrane</keyword>
<feature type="transmembrane region" description="Helical" evidence="1">
    <location>
        <begin position="17"/>
        <end position="35"/>
    </location>
</feature>
<dbReference type="Pfam" id="PF04964">
    <property type="entry name" value="Flp_Fap"/>
    <property type="match status" value="1"/>
</dbReference>
<organism evidence="2 3">
    <name type="scientific">Abditibacterium utsteinense</name>
    <dbReference type="NCBI Taxonomy" id="1960156"/>
    <lineage>
        <taxon>Bacteria</taxon>
        <taxon>Pseudomonadati</taxon>
        <taxon>Abditibacteriota</taxon>
        <taxon>Abditibacteriia</taxon>
        <taxon>Abditibacteriales</taxon>
        <taxon>Abditibacteriaceae</taxon>
        <taxon>Abditibacterium</taxon>
    </lineage>
</organism>
<dbReference type="Proteomes" id="UP000237684">
    <property type="component" value="Unassembled WGS sequence"/>
</dbReference>
<protein>
    <submittedName>
        <fullName evidence="2">Pilus assembly protein Flp/PilA</fullName>
    </submittedName>
</protein>
<accession>A0A2S8SW73</accession>
<keyword evidence="3" id="KW-1185">Reference proteome</keyword>
<dbReference type="EMBL" id="NIGF01000002">
    <property type="protein sequence ID" value="PQV65042.1"/>
    <property type="molecule type" value="Genomic_DNA"/>
</dbReference>
<proteinExistence type="predicted"/>
<name>A0A2S8SW73_9BACT</name>
<evidence type="ECO:0000256" key="1">
    <source>
        <dbReference type="SAM" id="Phobius"/>
    </source>
</evidence>
<comment type="caution">
    <text evidence="2">The sequence shown here is derived from an EMBL/GenBank/DDBJ whole genome shotgun (WGS) entry which is preliminary data.</text>
</comment>
<dbReference type="RefSeq" id="WP_105482351.1">
    <property type="nucleotide sequence ID" value="NZ_NIGF01000002.1"/>
</dbReference>
<dbReference type="InterPro" id="IPR007047">
    <property type="entry name" value="Flp_Fap"/>
</dbReference>
<dbReference type="AlphaFoldDB" id="A0A2S8SW73"/>
<dbReference type="InParanoid" id="A0A2S8SW73"/>
<keyword evidence="1" id="KW-0812">Transmembrane</keyword>
<sequence>MLRQFIYEEEGQTLVEYGLLISLIALVVIATLSLLGKRIKNTFNSAANSIGSTT</sequence>
<evidence type="ECO:0000313" key="2">
    <source>
        <dbReference type="EMBL" id="PQV65042.1"/>
    </source>
</evidence>
<evidence type="ECO:0000313" key="3">
    <source>
        <dbReference type="Proteomes" id="UP000237684"/>
    </source>
</evidence>
<keyword evidence="1" id="KW-1133">Transmembrane helix</keyword>